<dbReference type="Proteomes" id="UP001157126">
    <property type="component" value="Unassembled WGS sequence"/>
</dbReference>
<organism evidence="1 2">
    <name type="scientific">Mobilicoccus caccae</name>
    <dbReference type="NCBI Taxonomy" id="1859295"/>
    <lineage>
        <taxon>Bacteria</taxon>
        <taxon>Bacillati</taxon>
        <taxon>Actinomycetota</taxon>
        <taxon>Actinomycetes</taxon>
        <taxon>Micrococcales</taxon>
        <taxon>Dermatophilaceae</taxon>
        <taxon>Mobilicoccus</taxon>
    </lineage>
</organism>
<comment type="caution">
    <text evidence="1">The sequence shown here is derived from an EMBL/GenBank/DDBJ whole genome shotgun (WGS) entry which is preliminary data.</text>
</comment>
<dbReference type="RefSeq" id="WP_284305354.1">
    <property type="nucleotide sequence ID" value="NZ_BSUO01000001.1"/>
</dbReference>
<name>A0ABQ6IVA9_9MICO</name>
<accession>A0ABQ6IVA9</accession>
<evidence type="ECO:0000313" key="2">
    <source>
        <dbReference type="Proteomes" id="UP001157126"/>
    </source>
</evidence>
<gene>
    <name evidence="1" type="ORF">GCM10025883_39000</name>
</gene>
<evidence type="ECO:0000313" key="1">
    <source>
        <dbReference type="EMBL" id="GMA41855.1"/>
    </source>
</evidence>
<keyword evidence="2" id="KW-1185">Reference proteome</keyword>
<dbReference type="EMBL" id="BSUO01000001">
    <property type="protein sequence ID" value="GMA41855.1"/>
    <property type="molecule type" value="Genomic_DNA"/>
</dbReference>
<sequence length="128" mass="14183">MTPDDNTPGESVEQLARRLLEAIDDTPIAAMDATFYAHYFEELRLIVEAFLDPTQARSPTPEQRVWIVWDCQDPVACYLSGQEAAEACADLQQQLRCAHGPDLELSGCITISSATLEPARCTQTGVRR</sequence>
<proteinExistence type="predicted"/>
<protein>
    <submittedName>
        <fullName evidence="1">Uncharacterized protein</fullName>
    </submittedName>
</protein>
<reference evidence="2" key="1">
    <citation type="journal article" date="2019" name="Int. J. Syst. Evol. Microbiol.">
        <title>The Global Catalogue of Microorganisms (GCM) 10K type strain sequencing project: providing services to taxonomists for standard genome sequencing and annotation.</title>
        <authorList>
            <consortium name="The Broad Institute Genomics Platform"/>
            <consortium name="The Broad Institute Genome Sequencing Center for Infectious Disease"/>
            <person name="Wu L."/>
            <person name="Ma J."/>
        </authorList>
    </citation>
    <scope>NUCLEOTIDE SEQUENCE [LARGE SCALE GENOMIC DNA]</scope>
    <source>
        <strain evidence="2">NBRC 113072</strain>
    </source>
</reference>